<dbReference type="PANTHER" id="PTHR43415:SF3">
    <property type="entry name" value="GNAT-FAMILY ACETYLTRANSFERASE"/>
    <property type="match status" value="1"/>
</dbReference>
<dbReference type="AlphaFoldDB" id="A0A1M6Y6Z7"/>
<dbReference type="InterPro" id="IPR016181">
    <property type="entry name" value="Acyl_CoA_acyltransferase"/>
</dbReference>
<evidence type="ECO:0000259" key="1">
    <source>
        <dbReference type="PROSITE" id="PS51186"/>
    </source>
</evidence>
<sequence length="193" mass="22141">MNRIPKFLKGSKIYLREVRESDVNENYYRWMNDYEITRFLEVRYFPLSVEQITAYVRALDGSRDEIFLAICDQENDRHIGNIKLGPINWIHGFGDISLLIGEKGYWGKGVGSEAISLVSAYAFNVLNLNKVKAGCYADNKGSEKAFIKAGFSREGVLKNQWRMECGFQDEILLGLWVRDWIAMQNPNAGCCHV</sequence>
<evidence type="ECO:0000313" key="3">
    <source>
        <dbReference type="Proteomes" id="UP000183994"/>
    </source>
</evidence>
<dbReference type="RefSeq" id="WP_073478673.1">
    <property type="nucleotide sequence ID" value="NZ_FQZU01000047.1"/>
</dbReference>
<dbReference type="PROSITE" id="PS51186">
    <property type="entry name" value="GNAT"/>
    <property type="match status" value="1"/>
</dbReference>
<dbReference type="InterPro" id="IPR000182">
    <property type="entry name" value="GNAT_dom"/>
</dbReference>
<dbReference type="GO" id="GO:0016747">
    <property type="term" value="F:acyltransferase activity, transferring groups other than amino-acyl groups"/>
    <property type="evidence" value="ECO:0007669"/>
    <property type="project" value="InterPro"/>
</dbReference>
<dbReference type="OrthoDB" id="9801656at2"/>
<dbReference type="PANTHER" id="PTHR43415">
    <property type="entry name" value="SPERMIDINE N(1)-ACETYLTRANSFERASE"/>
    <property type="match status" value="1"/>
</dbReference>
<accession>A0A1M6Y6Z7</accession>
<name>A0A1M6Y6Z7_9BACT</name>
<dbReference type="Gene3D" id="3.40.630.30">
    <property type="match status" value="1"/>
</dbReference>
<organism evidence="2 3">
    <name type="scientific">Desulfatibacillum alkenivorans DSM 16219</name>
    <dbReference type="NCBI Taxonomy" id="1121393"/>
    <lineage>
        <taxon>Bacteria</taxon>
        <taxon>Pseudomonadati</taxon>
        <taxon>Thermodesulfobacteriota</taxon>
        <taxon>Desulfobacteria</taxon>
        <taxon>Desulfobacterales</taxon>
        <taxon>Desulfatibacillaceae</taxon>
        <taxon>Desulfatibacillum</taxon>
    </lineage>
</organism>
<dbReference type="STRING" id="1121393.SAMN02745216_04688"/>
<dbReference type="SUPFAM" id="SSF55729">
    <property type="entry name" value="Acyl-CoA N-acyltransferases (Nat)"/>
    <property type="match status" value="1"/>
</dbReference>
<dbReference type="Proteomes" id="UP000183994">
    <property type="component" value="Unassembled WGS sequence"/>
</dbReference>
<feature type="domain" description="N-acetyltransferase" evidence="1">
    <location>
        <begin position="13"/>
        <end position="178"/>
    </location>
</feature>
<keyword evidence="2" id="KW-0808">Transferase</keyword>
<evidence type="ECO:0000313" key="2">
    <source>
        <dbReference type="EMBL" id="SHL14060.1"/>
    </source>
</evidence>
<dbReference type="EMBL" id="FQZU01000047">
    <property type="protein sequence ID" value="SHL14060.1"/>
    <property type="molecule type" value="Genomic_DNA"/>
</dbReference>
<gene>
    <name evidence="2" type="ORF">SAMN02745216_04688</name>
</gene>
<reference evidence="3" key="1">
    <citation type="submission" date="2016-11" db="EMBL/GenBank/DDBJ databases">
        <authorList>
            <person name="Varghese N."/>
            <person name="Submissions S."/>
        </authorList>
    </citation>
    <scope>NUCLEOTIDE SEQUENCE [LARGE SCALE GENOMIC DNA]</scope>
    <source>
        <strain evidence="3">DSM 16219</strain>
    </source>
</reference>
<protein>
    <submittedName>
        <fullName evidence="2">Protein N-acetyltransferase, RimJ/RimL family</fullName>
    </submittedName>
</protein>
<proteinExistence type="predicted"/>
<keyword evidence="3" id="KW-1185">Reference proteome</keyword>
<dbReference type="Pfam" id="PF13302">
    <property type="entry name" value="Acetyltransf_3"/>
    <property type="match status" value="1"/>
</dbReference>